<name>A0A7J6XTH5_TRYCR</name>
<feature type="region of interest" description="Disordered" evidence="1">
    <location>
        <begin position="616"/>
        <end position="1012"/>
    </location>
</feature>
<feature type="region of interest" description="Disordered" evidence="1">
    <location>
        <begin position="207"/>
        <end position="231"/>
    </location>
</feature>
<feature type="region of interest" description="Disordered" evidence="1">
    <location>
        <begin position="84"/>
        <end position="105"/>
    </location>
</feature>
<accession>A0A7J6XTH5</accession>
<comment type="caution">
    <text evidence="2">The sequence shown here is derived from an EMBL/GenBank/DDBJ whole genome shotgun (WGS) entry which is preliminary data.</text>
</comment>
<reference evidence="2 3" key="1">
    <citation type="journal article" date="2019" name="Genome Biol. Evol.">
        <title>Nanopore Sequencing Significantly Improves Genome Assembly of the Protozoan Parasite Trypanosoma cruzi.</title>
        <authorList>
            <person name="Diaz-Viraque F."/>
            <person name="Pita S."/>
            <person name="Greif G."/>
            <person name="de Souza R.C.M."/>
            <person name="Iraola G."/>
            <person name="Robello C."/>
        </authorList>
    </citation>
    <scope>NUCLEOTIDE SEQUENCE [LARGE SCALE GENOMIC DNA]</scope>
    <source>
        <strain evidence="2 3">Berenice</strain>
    </source>
</reference>
<evidence type="ECO:0000313" key="3">
    <source>
        <dbReference type="Proteomes" id="UP000583944"/>
    </source>
</evidence>
<proteinExistence type="predicted"/>
<dbReference type="Proteomes" id="UP000583944">
    <property type="component" value="Unassembled WGS sequence"/>
</dbReference>
<dbReference type="AlphaFoldDB" id="A0A7J6XTH5"/>
<dbReference type="EMBL" id="JABDHM010000119">
    <property type="protein sequence ID" value="KAF5217834.1"/>
    <property type="molecule type" value="Genomic_DNA"/>
</dbReference>
<feature type="compositionally biased region" description="Gly residues" evidence="1">
    <location>
        <begin position="221"/>
        <end position="230"/>
    </location>
</feature>
<evidence type="ECO:0000313" key="2">
    <source>
        <dbReference type="EMBL" id="KAF5217834.1"/>
    </source>
</evidence>
<sequence>MHSGHSGGQSANTKLTPPGTWQTVPNQRFASGAGAVPSYPDGFGLLPQQPLCAPNRSLLQVRDKRSQGLPCSRSWLSASLGRGSAASRRLPDPIGHCGPTKDPGLEGNLSDGGNSNEACANDLGYWTVMFMTKGGDRVGHSRVMAPRGKGPLTFEEVVGVIVEHASLLNLTVAYITYLGRDASIYTLLTPRTVQKRMDSFCVVVESKEDNPDLPSTRRQGKGTGVSGGELVGAEDCNEMQGLVGMATTANIMDEYRRSPRPTLPLKSGTPGGGLFRNVPSLTGLWQQQRDWSGLRTQSEKVREMQESWEMALTLLGKEEEEERKAIALDESSSWITLKVVEDRHAKALRKAERLRSHVIPLQPSRPYSATPKVWGGEGDEKKKDTRTEDKLQQPKRAASAAAQTSLLCGVICGYKWRALPSEIRPQIKEAVAQDIACRLDVPRTNITTDEYYGDSLIVQTAVEHDGTRTDAELQQSIPTKEPTVNKIVQHKQSEEGFESHLQAKPCEKATLGPELEADSILAPPTKDKQAATEPPPEPQKLQDLEQYNMKATNEMTPTESARTYLRNRLNSLNDTMKRLEKEDGAQMLMALRRLEATTNNRNRVTKRQRFGNLYARTPKHADQTRTRNTMEEAPPQILKQERQTTVNKVTDGEPRKPAEDAEREAAPPLHSTEDIVPADTERELSEPAEDGEKEAAPPLHSTEDIVPADTERELSEPAEDAEREPAPPLHSTEDIVPADTERELSEPAEDAEREPAPPLHSTEDVVPADTERELSEPAEDGEKEAAPPLHSTEDIVPADTERELTEPAEDAEREAAPPLHSTEDIVPADTERELSEPAEDAEKEAAPPLHSTEDIVPADTERELSEPAEDGEKEAAPPLHSTEDIVPADTERELSEPAEDAEREPAPPLHSTEDIVPADTERELTEPAEDAEREAAPPLHSTEDIVPADTERELSEPAEDAEREAAPPLHSTEDVVPADTERELSEPAEDAEREAAPPLQHGGRVPADLEGA</sequence>
<gene>
    <name evidence="2" type="ORF">ECC02_009304</name>
</gene>
<protein>
    <submittedName>
        <fullName evidence="2">Uncharacterized protein</fullName>
    </submittedName>
</protein>
<feature type="region of interest" description="Disordered" evidence="1">
    <location>
        <begin position="362"/>
        <end position="398"/>
    </location>
</feature>
<dbReference type="VEuPathDB" id="TriTrypDB:ECC02_009304"/>
<feature type="compositionally biased region" description="Basic and acidic residues" evidence="1">
    <location>
        <begin position="619"/>
        <end position="630"/>
    </location>
</feature>
<feature type="region of interest" description="Disordered" evidence="1">
    <location>
        <begin position="1"/>
        <end position="22"/>
    </location>
</feature>
<feature type="compositionally biased region" description="Basic and acidic residues" evidence="1">
    <location>
        <begin position="378"/>
        <end position="392"/>
    </location>
</feature>
<feature type="compositionally biased region" description="Basic and acidic residues" evidence="1">
    <location>
        <begin position="650"/>
        <end position="665"/>
    </location>
</feature>
<evidence type="ECO:0000256" key="1">
    <source>
        <dbReference type="SAM" id="MobiDB-lite"/>
    </source>
</evidence>
<organism evidence="2 3">
    <name type="scientific">Trypanosoma cruzi</name>
    <dbReference type="NCBI Taxonomy" id="5693"/>
    <lineage>
        <taxon>Eukaryota</taxon>
        <taxon>Discoba</taxon>
        <taxon>Euglenozoa</taxon>
        <taxon>Kinetoplastea</taxon>
        <taxon>Metakinetoplastina</taxon>
        <taxon>Trypanosomatida</taxon>
        <taxon>Trypanosomatidae</taxon>
        <taxon>Trypanosoma</taxon>
        <taxon>Schizotrypanum</taxon>
    </lineage>
</organism>
<feature type="compositionally biased region" description="Polar residues" evidence="1">
    <location>
        <begin position="8"/>
        <end position="22"/>
    </location>
</feature>
<dbReference type="VEuPathDB" id="TriTrypDB:BCY84_12099"/>